<dbReference type="OrthoDB" id="799510at2"/>
<keyword evidence="1" id="KW-1133">Transmembrane helix</keyword>
<accession>A0A5B8W5L5</accession>
<reference evidence="2 3" key="1">
    <citation type="journal article" date="2013" name="J. Microbiol.">
        <title>Mucilaginibacter ginsenosidivorax sp. nov., with ginsenoside converting activity isolated from sediment.</title>
        <authorList>
            <person name="Kim J.K."/>
            <person name="Choi T.E."/>
            <person name="Liu Q.M."/>
            <person name="Park H.Y."/>
            <person name="Yi T.H."/>
            <person name="Yoon M.H."/>
            <person name="Kim S.C."/>
            <person name="Im W.T."/>
        </authorList>
    </citation>
    <scope>NUCLEOTIDE SEQUENCE [LARGE SCALE GENOMIC DNA]</scope>
    <source>
        <strain evidence="2 3">KHI28</strain>
    </source>
</reference>
<dbReference type="Proteomes" id="UP000321362">
    <property type="component" value="Chromosome"/>
</dbReference>
<name>A0A5B8W5L5_9SPHI</name>
<dbReference type="EMBL" id="CP042437">
    <property type="protein sequence ID" value="QEC78727.1"/>
    <property type="molecule type" value="Genomic_DNA"/>
</dbReference>
<dbReference type="KEGG" id="mgk:FSB76_23275"/>
<keyword evidence="3" id="KW-1185">Reference proteome</keyword>
<feature type="transmembrane region" description="Helical" evidence="1">
    <location>
        <begin position="6"/>
        <end position="23"/>
    </location>
</feature>
<organism evidence="2 3">
    <name type="scientific">Mucilaginibacter ginsenosidivorax</name>
    <dbReference type="NCBI Taxonomy" id="862126"/>
    <lineage>
        <taxon>Bacteria</taxon>
        <taxon>Pseudomonadati</taxon>
        <taxon>Bacteroidota</taxon>
        <taxon>Sphingobacteriia</taxon>
        <taxon>Sphingobacteriales</taxon>
        <taxon>Sphingobacteriaceae</taxon>
        <taxon>Mucilaginibacter</taxon>
    </lineage>
</organism>
<evidence type="ECO:0000256" key="1">
    <source>
        <dbReference type="SAM" id="Phobius"/>
    </source>
</evidence>
<evidence type="ECO:0000313" key="3">
    <source>
        <dbReference type="Proteomes" id="UP000321362"/>
    </source>
</evidence>
<sequence length="60" mass="6468">MTSFYIVLEVAAFIAVIVIPMAGPKAKKNVPVATTSNLAVNNEGYLEPIPANQQDHHPVH</sequence>
<dbReference type="AlphaFoldDB" id="A0A5B8W5L5"/>
<keyword evidence="1" id="KW-0812">Transmembrane</keyword>
<keyword evidence="1" id="KW-0472">Membrane</keyword>
<proteinExistence type="predicted"/>
<dbReference type="RefSeq" id="WP_147057642.1">
    <property type="nucleotide sequence ID" value="NZ_CP042437.1"/>
</dbReference>
<protein>
    <submittedName>
        <fullName evidence="2">Uncharacterized protein</fullName>
    </submittedName>
</protein>
<gene>
    <name evidence="2" type="ORF">FSB76_23275</name>
</gene>
<evidence type="ECO:0000313" key="2">
    <source>
        <dbReference type="EMBL" id="QEC78727.1"/>
    </source>
</evidence>